<dbReference type="GO" id="GO:0008239">
    <property type="term" value="F:dipeptidyl-peptidase activity"/>
    <property type="evidence" value="ECO:0007669"/>
    <property type="project" value="TreeGrafter"/>
</dbReference>
<dbReference type="Pfam" id="PF00326">
    <property type="entry name" value="Peptidase_S9"/>
    <property type="match status" value="2"/>
</dbReference>
<dbReference type="InterPro" id="IPR029058">
    <property type="entry name" value="AB_hydrolase_fold"/>
</dbReference>
<dbReference type="Proteomes" id="UP000037510">
    <property type="component" value="Unassembled WGS sequence"/>
</dbReference>
<feature type="domain" description="Peptidase S9 prolyl oligopeptidase catalytic" evidence="4">
    <location>
        <begin position="180"/>
        <end position="243"/>
    </location>
</feature>
<dbReference type="InterPro" id="IPR001375">
    <property type="entry name" value="Peptidase_S9_cat"/>
</dbReference>
<evidence type="ECO:0000259" key="4">
    <source>
        <dbReference type="Pfam" id="PF00326"/>
    </source>
</evidence>
<keyword evidence="3" id="KW-0325">Glycoprotein</keyword>
<dbReference type="Gene3D" id="3.40.50.1820">
    <property type="entry name" value="alpha/beta hydrolase"/>
    <property type="match status" value="2"/>
</dbReference>
<organism evidence="5 6">
    <name type="scientific">Operophtera brumata</name>
    <name type="common">Winter moth</name>
    <name type="synonym">Phalaena brumata</name>
    <dbReference type="NCBI Taxonomy" id="104452"/>
    <lineage>
        <taxon>Eukaryota</taxon>
        <taxon>Metazoa</taxon>
        <taxon>Ecdysozoa</taxon>
        <taxon>Arthropoda</taxon>
        <taxon>Hexapoda</taxon>
        <taxon>Insecta</taxon>
        <taxon>Pterygota</taxon>
        <taxon>Neoptera</taxon>
        <taxon>Endopterygota</taxon>
        <taxon>Lepidoptera</taxon>
        <taxon>Glossata</taxon>
        <taxon>Ditrysia</taxon>
        <taxon>Geometroidea</taxon>
        <taxon>Geometridae</taxon>
        <taxon>Larentiinae</taxon>
        <taxon>Operophtera</taxon>
    </lineage>
</organism>
<gene>
    <name evidence="5" type="ORF">OBRU01_15519</name>
</gene>
<dbReference type="STRING" id="104452.A0A0L7L4P2"/>
<feature type="domain" description="Peptidase S9 prolyl oligopeptidase catalytic" evidence="4">
    <location>
        <begin position="1"/>
        <end position="115"/>
    </location>
</feature>
<name>A0A0L7L4P2_OPEBR</name>
<evidence type="ECO:0000313" key="5">
    <source>
        <dbReference type="EMBL" id="KOB70301.1"/>
    </source>
</evidence>
<dbReference type="PANTHER" id="PTHR11731">
    <property type="entry name" value="PROTEASE FAMILY S9B,C DIPEPTIDYL-PEPTIDASE IV-RELATED"/>
    <property type="match status" value="1"/>
</dbReference>
<evidence type="ECO:0000256" key="1">
    <source>
        <dbReference type="ARBA" id="ARBA00022438"/>
    </source>
</evidence>
<dbReference type="InterPro" id="IPR050278">
    <property type="entry name" value="Serine_Prot_S9B/DPPIV"/>
</dbReference>
<keyword evidence="1" id="KW-0378">Hydrolase</keyword>
<keyword evidence="6" id="KW-1185">Reference proteome</keyword>
<dbReference type="GO" id="GO:0008236">
    <property type="term" value="F:serine-type peptidase activity"/>
    <property type="evidence" value="ECO:0007669"/>
    <property type="project" value="InterPro"/>
</dbReference>
<dbReference type="GO" id="GO:0005886">
    <property type="term" value="C:plasma membrane"/>
    <property type="evidence" value="ECO:0007669"/>
    <property type="project" value="TreeGrafter"/>
</dbReference>
<evidence type="ECO:0000256" key="3">
    <source>
        <dbReference type="ARBA" id="ARBA00023180"/>
    </source>
</evidence>
<reference evidence="5 6" key="1">
    <citation type="journal article" date="2015" name="Genome Biol. Evol.">
        <title>The genome of winter moth (Operophtera brumata) provides a genomic perspective on sexual dimorphism and phenology.</title>
        <authorList>
            <person name="Derks M.F."/>
            <person name="Smit S."/>
            <person name="Salis L."/>
            <person name="Schijlen E."/>
            <person name="Bossers A."/>
            <person name="Mateman C."/>
            <person name="Pijl A.S."/>
            <person name="de Ridder D."/>
            <person name="Groenen M.A."/>
            <person name="Visser M.E."/>
            <person name="Megens H.J."/>
        </authorList>
    </citation>
    <scope>NUCLEOTIDE SEQUENCE [LARGE SCALE GENOMIC DNA]</scope>
    <source>
        <strain evidence="5">WM2013NL</strain>
        <tissue evidence="5">Head and thorax</tissue>
    </source>
</reference>
<dbReference type="GO" id="GO:0006508">
    <property type="term" value="P:proteolysis"/>
    <property type="evidence" value="ECO:0007669"/>
    <property type="project" value="InterPro"/>
</dbReference>
<dbReference type="SUPFAM" id="SSF53474">
    <property type="entry name" value="alpha/beta-Hydrolases"/>
    <property type="match status" value="2"/>
</dbReference>
<comment type="caution">
    <text evidence="5">The sequence shown here is derived from an EMBL/GenBank/DDBJ whole genome shotgun (WGS) entry which is preliminary data.</text>
</comment>
<keyword evidence="1" id="KW-0031">Aminopeptidase</keyword>
<accession>A0A0L7L4P2</accession>
<feature type="non-terminal residue" evidence="5">
    <location>
        <position position="244"/>
    </location>
</feature>
<evidence type="ECO:0000256" key="2">
    <source>
        <dbReference type="ARBA" id="ARBA00022825"/>
    </source>
</evidence>
<dbReference type="EMBL" id="JTDY01003017">
    <property type="protein sequence ID" value="KOB70301.1"/>
    <property type="molecule type" value="Genomic_DNA"/>
</dbReference>
<evidence type="ECO:0000313" key="6">
    <source>
        <dbReference type="Proteomes" id="UP000037510"/>
    </source>
</evidence>
<sequence length="244" mass="28547">YLQDTYSWLDANRTCIWGWSYGGYAASLALARGGDVFRCAAAVAPVVDWRFYDTIYTERYMDVPANNALGYAQSSLLTDDVSYFLIHGTADDNVHYQHAMLISRLLQRRDVYFTQMIHGTADDNVHYQHAMLISRLLQRRDVYFTQMSYFLIHGAADDNVHYQHAMLISRLLQRRDVYFTQMFLIHGAADDNVHYQHAMLISRLLQRRDVYFTQMSYTDEDHGLVGVRPHLYHGLEKFLQEHML</sequence>
<proteinExistence type="predicted"/>
<feature type="non-terminal residue" evidence="5">
    <location>
        <position position="1"/>
    </location>
</feature>
<dbReference type="AlphaFoldDB" id="A0A0L7L4P2"/>
<keyword evidence="2" id="KW-0720">Serine protease</keyword>
<keyword evidence="1" id="KW-0645">Protease</keyword>
<dbReference type="PANTHER" id="PTHR11731:SF200">
    <property type="entry name" value="DIPEPTIDYL PEPTIDASE 10, ISOFORM B"/>
    <property type="match status" value="1"/>
</dbReference>
<protein>
    <submittedName>
        <fullName evidence="5">Putative dipeptidyl-peptidase</fullName>
    </submittedName>
</protein>